<dbReference type="GO" id="GO:0003677">
    <property type="term" value="F:DNA binding"/>
    <property type="evidence" value="ECO:0007669"/>
    <property type="project" value="UniProtKB-KW"/>
</dbReference>
<dbReference type="Proteomes" id="UP000184608">
    <property type="component" value="Unassembled WGS sequence"/>
</dbReference>
<dbReference type="SUPFAM" id="SSF46785">
    <property type="entry name" value="Winged helix' DNA-binding domain"/>
    <property type="match status" value="1"/>
</dbReference>
<proteinExistence type="inferred from homology"/>
<comment type="similarity">
    <text evidence="1">Belongs to the SorC transcriptional regulatory family.</text>
</comment>
<reference evidence="6 7" key="1">
    <citation type="submission" date="2016-11" db="EMBL/GenBank/DDBJ databases">
        <authorList>
            <person name="Jaros S."/>
            <person name="Januszkiewicz K."/>
            <person name="Wedrychowicz H."/>
        </authorList>
    </citation>
    <scope>NUCLEOTIDE SEQUENCE [LARGE SCALE GENOMIC DNA]</scope>
    <source>
        <strain evidence="6 7">CECT 7868</strain>
    </source>
</reference>
<evidence type="ECO:0000256" key="1">
    <source>
        <dbReference type="ARBA" id="ARBA00010466"/>
    </source>
</evidence>
<dbReference type="EMBL" id="FQXZ01000016">
    <property type="protein sequence ID" value="SHI14149.1"/>
    <property type="molecule type" value="Genomic_DNA"/>
</dbReference>
<accession>A0A1M5YQK4</accession>
<dbReference type="PANTHER" id="PTHR34294">
    <property type="entry name" value="TRANSCRIPTIONAL REGULATOR-RELATED"/>
    <property type="match status" value="1"/>
</dbReference>
<evidence type="ECO:0000256" key="4">
    <source>
        <dbReference type="ARBA" id="ARBA00023163"/>
    </source>
</evidence>
<dbReference type="STRING" id="1216006.VA7868_01900"/>
<evidence type="ECO:0000313" key="6">
    <source>
        <dbReference type="EMBL" id="SHI14149.1"/>
    </source>
</evidence>
<sequence>MLKRDEQRLLVKIATLYYDENKKQSDIARQLDLSQSFVSRAISRCVKEGIVKISVVQPPNVFLNIEAELQRKYNLAQAIVVDVPENADDDSIKRAIGSAAAHYMQTSLPADSLVGVSAWSTTIRAMVEQLHPLNIKAKGVVQLLGGVGVNGNAQASMLTHSLAHFLNCPHHLLPSQSIERTVKYKNMLLNTEEVDLVVGMFEQVDFALVGIGMLEPSNLLISSGNYYNEEMLEELAKRGAVGDICLHYYDENGQPVLDESEDPVIGMDLNLIKACPRVVALAGGMDKLAAIKGALTGGYIDILMIDVHTAKKLL</sequence>
<protein>
    <submittedName>
        <fullName evidence="6">Deoxyribonucleoside regulator</fullName>
    </submittedName>
</protein>
<dbReference type="InterPro" id="IPR051054">
    <property type="entry name" value="SorC_transcr_regulators"/>
</dbReference>
<gene>
    <name evidence="6" type="primary">deoR_1</name>
    <name evidence="6" type="ORF">VA7868_01900</name>
</gene>
<keyword evidence="7" id="KW-1185">Reference proteome</keyword>
<keyword evidence="3" id="KW-0238">DNA-binding</keyword>
<dbReference type="AlphaFoldDB" id="A0A1M5YQK4"/>
<evidence type="ECO:0000313" key="7">
    <source>
        <dbReference type="Proteomes" id="UP000184608"/>
    </source>
</evidence>
<dbReference type="PANTHER" id="PTHR34294:SF12">
    <property type="entry name" value="SUGAR-BINDING TRANSCRIPTIONAL REGULATOR"/>
    <property type="match status" value="1"/>
</dbReference>
<dbReference type="Gene3D" id="1.10.10.60">
    <property type="entry name" value="Homeodomain-like"/>
    <property type="match status" value="1"/>
</dbReference>
<dbReference type="Pfam" id="PF04198">
    <property type="entry name" value="Sugar-bind"/>
    <property type="match status" value="1"/>
</dbReference>
<dbReference type="RefSeq" id="WP_073603607.1">
    <property type="nucleotide sequence ID" value="NZ_FQXZ01000016.1"/>
</dbReference>
<dbReference type="GO" id="GO:0030246">
    <property type="term" value="F:carbohydrate binding"/>
    <property type="evidence" value="ECO:0007669"/>
    <property type="project" value="InterPro"/>
</dbReference>
<keyword evidence="2" id="KW-0805">Transcription regulation</keyword>
<name>A0A1M5YQK4_9VIBR</name>
<dbReference type="InterPro" id="IPR037171">
    <property type="entry name" value="NagB/RpiA_transferase-like"/>
</dbReference>
<keyword evidence="4" id="KW-0804">Transcription</keyword>
<evidence type="ECO:0000256" key="2">
    <source>
        <dbReference type="ARBA" id="ARBA00023015"/>
    </source>
</evidence>
<dbReference type="OrthoDB" id="9808171at2"/>
<dbReference type="SUPFAM" id="SSF100950">
    <property type="entry name" value="NagB/RpiA/CoA transferase-like"/>
    <property type="match status" value="1"/>
</dbReference>
<evidence type="ECO:0000256" key="3">
    <source>
        <dbReference type="ARBA" id="ARBA00023125"/>
    </source>
</evidence>
<dbReference type="InterPro" id="IPR036390">
    <property type="entry name" value="WH_DNA-bd_sf"/>
</dbReference>
<dbReference type="Gene3D" id="3.40.50.1360">
    <property type="match status" value="1"/>
</dbReference>
<feature type="domain" description="Sugar-binding" evidence="5">
    <location>
        <begin position="63"/>
        <end position="314"/>
    </location>
</feature>
<dbReference type="InterPro" id="IPR007324">
    <property type="entry name" value="Sugar-bd_dom_put"/>
</dbReference>
<organism evidence="6 7">
    <name type="scientific">Vibrio aerogenes CECT 7868</name>
    <dbReference type="NCBI Taxonomy" id="1216006"/>
    <lineage>
        <taxon>Bacteria</taxon>
        <taxon>Pseudomonadati</taxon>
        <taxon>Pseudomonadota</taxon>
        <taxon>Gammaproteobacteria</taxon>
        <taxon>Vibrionales</taxon>
        <taxon>Vibrionaceae</taxon>
        <taxon>Vibrio</taxon>
    </lineage>
</organism>
<evidence type="ECO:0000259" key="5">
    <source>
        <dbReference type="Pfam" id="PF04198"/>
    </source>
</evidence>